<evidence type="ECO:0000256" key="6">
    <source>
        <dbReference type="ARBA" id="ARBA00022556"/>
    </source>
</evidence>
<comment type="catalytic activity">
    <reaction evidence="11 12">
        <text>a UDP-3-O-[(3R)-3-hydroxyacyl]-N-acetyl-alpha-D-glucosamine + H2O = a UDP-3-O-[(3R)-3-hydroxyacyl]-alpha-D-glucosamine + acetate</text>
        <dbReference type="Rhea" id="RHEA:67816"/>
        <dbReference type="ChEBI" id="CHEBI:15377"/>
        <dbReference type="ChEBI" id="CHEBI:30089"/>
        <dbReference type="ChEBI" id="CHEBI:137740"/>
        <dbReference type="ChEBI" id="CHEBI:173225"/>
        <dbReference type="EC" id="3.5.1.108"/>
    </reaction>
</comment>
<dbReference type="InterPro" id="IPR011334">
    <property type="entry name" value="UDP-acyl_GlcNac_deAcase_C"/>
</dbReference>
<evidence type="ECO:0000256" key="9">
    <source>
        <dbReference type="ARBA" id="ARBA00022833"/>
    </source>
</evidence>
<evidence type="ECO:0000256" key="1">
    <source>
        <dbReference type="ARBA" id="ARBA00001947"/>
    </source>
</evidence>
<dbReference type="Gene3D" id="3.30.230.20">
    <property type="entry name" value="lpxc deacetylase, domain 1"/>
    <property type="match status" value="1"/>
</dbReference>
<dbReference type="InterPro" id="IPR020568">
    <property type="entry name" value="Ribosomal_Su5_D2-typ_SF"/>
</dbReference>
<keyword evidence="8 12" id="KW-0378">Hydrolase</keyword>
<dbReference type="SUPFAM" id="SSF54211">
    <property type="entry name" value="Ribosomal protein S5 domain 2-like"/>
    <property type="match status" value="2"/>
</dbReference>
<feature type="binding site" evidence="12">
    <location>
        <position position="78"/>
    </location>
    <ligand>
        <name>Zn(2+)</name>
        <dbReference type="ChEBI" id="CHEBI:29105"/>
    </ligand>
</feature>
<evidence type="ECO:0000256" key="8">
    <source>
        <dbReference type="ARBA" id="ARBA00022801"/>
    </source>
</evidence>
<organism evidence="13 14">
    <name type="scientific">Maliponia aquimaris</name>
    <dbReference type="NCBI Taxonomy" id="1673631"/>
    <lineage>
        <taxon>Bacteria</taxon>
        <taxon>Pseudomonadati</taxon>
        <taxon>Pseudomonadota</taxon>
        <taxon>Alphaproteobacteria</taxon>
        <taxon>Rhodobacterales</taxon>
        <taxon>Paracoccaceae</taxon>
        <taxon>Maliponia</taxon>
    </lineage>
</organism>
<feature type="active site" description="Proton donor" evidence="12">
    <location>
        <position position="265"/>
    </location>
</feature>
<dbReference type="GO" id="GO:0016020">
    <property type="term" value="C:membrane"/>
    <property type="evidence" value="ECO:0007669"/>
    <property type="project" value="GOC"/>
</dbReference>
<dbReference type="GO" id="GO:0103117">
    <property type="term" value="F:UDP-3-O-acyl-N-acetylglucosamine deacetylase activity"/>
    <property type="evidence" value="ECO:0007669"/>
    <property type="project" value="UniProtKB-UniRule"/>
</dbReference>
<comment type="pathway">
    <text evidence="3 12">Glycolipid biosynthesis; lipid IV(A) biosynthesis; lipid IV(A) from (3R)-3-hydroxytetradecanoyl-[acyl-carrier-protein] and UDP-N-acetyl-alpha-D-glucosamine: step 2/6.</text>
</comment>
<dbReference type="GO" id="GO:0046872">
    <property type="term" value="F:metal ion binding"/>
    <property type="evidence" value="ECO:0007669"/>
    <property type="project" value="UniProtKB-KW"/>
</dbReference>
<name>A0A238KL61_9RHOB</name>
<dbReference type="Gene3D" id="3.30.1700.10">
    <property type="entry name" value="lpxc deacetylase, domain 2"/>
    <property type="match status" value="1"/>
</dbReference>
<gene>
    <name evidence="12 13" type="primary">lpxC</name>
    <name evidence="13" type="ORF">MAA8898_02837</name>
</gene>
<dbReference type="InterPro" id="IPR004463">
    <property type="entry name" value="UDP-acyl_GlcNac_deAcase"/>
</dbReference>
<evidence type="ECO:0000256" key="5">
    <source>
        <dbReference type="ARBA" id="ARBA00022516"/>
    </source>
</evidence>
<accession>A0A238KL61</accession>
<evidence type="ECO:0000256" key="12">
    <source>
        <dbReference type="HAMAP-Rule" id="MF_00388"/>
    </source>
</evidence>
<dbReference type="PANTHER" id="PTHR33694:SF1">
    <property type="entry name" value="UDP-3-O-ACYL-N-ACETYLGLUCOSAMINE DEACETYLASE 1, MITOCHONDRIAL-RELATED"/>
    <property type="match status" value="1"/>
</dbReference>
<protein>
    <recommendedName>
        <fullName evidence="4 12">UDP-3-O-acyl-N-acetylglucosamine deacetylase</fullName>
        <shortName evidence="12">UDP-3-O-acyl-GlcNAc deacetylase</shortName>
        <ecNumber evidence="4 12">3.5.1.108</ecNumber>
    </recommendedName>
    <alternativeName>
        <fullName evidence="12">UDP-3-O-[R-3-hydroxymyristoyl]-N-acetylglucosamine deacetylase</fullName>
    </alternativeName>
</protein>
<evidence type="ECO:0000256" key="2">
    <source>
        <dbReference type="ARBA" id="ARBA00002923"/>
    </source>
</evidence>
<comment type="similarity">
    <text evidence="12">Belongs to the LpxC family.</text>
</comment>
<keyword evidence="10 12" id="KW-0443">Lipid metabolism</keyword>
<keyword evidence="6 12" id="KW-0441">Lipid A biosynthesis</keyword>
<dbReference type="OrthoDB" id="9802746at2"/>
<keyword evidence="5 12" id="KW-0444">Lipid biosynthesis</keyword>
<evidence type="ECO:0000313" key="13">
    <source>
        <dbReference type="EMBL" id="SMX43483.1"/>
    </source>
</evidence>
<dbReference type="UniPathway" id="UPA00359">
    <property type="reaction ID" value="UER00478"/>
</dbReference>
<reference evidence="13 14" key="1">
    <citation type="submission" date="2017-05" db="EMBL/GenBank/DDBJ databases">
        <authorList>
            <person name="Song R."/>
            <person name="Chenine A.L."/>
            <person name="Ruprecht R.M."/>
        </authorList>
    </citation>
    <scope>NUCLEOTIDE SEQUENCE [LARGE SCALE GENOMIC DNA]</scope>
    <source>
        <strain evidence="13 14">CECT 8898</strain>
    </source>
</reference>
<comment type="cofactor">
    <cofactor evidence="1 12">
        <name>Zn(2+)</name>
        <dbReference type="ChEBI" id="CHEBI:29105"/>
    </cofactor>
</comment>
<keyword evidence="14" id="KW-1185">Reference proteome</keyword>
<evidence type="ECO:0000256" key="4">
    <source>
        <dbReference type="ARBA" id="ARBA00012745"/>
    </source>
</evidence>
<evidence type="ECO:0000256" key="10">
    <source>
        <dbReference type="ARBA" id="ARBA00023098"/>
    </source>
</evidence>
<dbReference type="HAMAP" id="MF_00388">
    <property type="entry name" value="LpxC"/>
    <property type="match status" value="1"/>
</dbReference>
<keyword evidence="9 12" id="KW-0862">Zinc</keyword>
<dbReference type="AlphaFoldDB" id="A0A238KL61"/>
<dbReference type="InterPro" id="IPR015870">
    <property type="entry name" value="UDP-acyl_N-AcGlcN_deAcase_N"/>
</dbReference>
<feature type="binding site" evidence="12">
    <location>
        <position position="242"/>
    </location>
    <ligand>
        <name>Zn(2+)</name>
        <dbReference type="ChEBI" id="CHEBI:29105"/>
    </ligand>
</feature>
<evidence type="ECO:0000313" key="14">
    <source>
        <dbReference type="Proteomes" id="UP000207598"/>
    </source>
</evidence>
<feature type="binding site" evidence="12">
    <location>
        <position position="238"/>
    </location>
    <ligand>
        <name>Zn(2+)</name>
        <dbReference type="ChEBI" id="CHEBI:29105"/>
    </ligand>
</feature>
<evidence type="ECO:0000256" key="3">
    <source>
        <dbReference type="ARBA" id="ARBA00005002"/>
    </source>
</evidence>
<dbReference type="GO" id="GO:0009245">
    <property type="term" value="P:lipid A biosynthetic process"/>
    <property type="evidence" value="ECO:0007669"/>
    <property type="project" value="UniProtKB-UniRule"/>
</dbReference>
<evidence type="ECO:0000256" key="7">
    <source>
        <dbReference type="ARBA" id="ARBA00022723"/>
    </source>
</evidence>
<dbReference type="EMBL" id="FXYF01000007">
    <property type="protein sequence ID" value="SMX43483.1"/>
    <property type="molecule type" value="Genomic_DNA"/>
</dbReference>
<dbReference type="EC" id="3.5.1.108" evidence="4 12"/>
<sequence>MQTTLRSPITFTGVGLHSGAAARLTIRPASADYGIWFKRTDIALGDTMIPARWDSVEASPLCTMIVNRAGASVSTVEHVMAALAGCGVHNALIEIDGPEAPILDGSSVPFVRGILSRGLRALATPIRAIEVLKPVSVDTGRGWARLLPGAPGQGLTMSFHIAFADAAIGEQTKTLNLANGTFVRELSDSRTFCRAADVAAMRAAGKALGGTYENAVVVDGDRVLSPGGLRHADEAVRHKMLDALGDLALAGAPIVGHYEGHKAGHALTNALLRELFATPGASRVVLCDAGQAARLPGAGVERHEIPAVA</sequence>
<dbReference type="Proteomes" id="UP000207598">
    <property type="component" value="Unassembled WGS sequence"/>
</dbReference>
<dbReference type="PANTHER" id="PTHR33694">
    <property type="entry name" value="UDP-3-O-ACYL-N-ACETYLGLUCOSAMINE DEACETYLASE 1, MITOCHONDRIAL-RELATED"/>
    <property type="match status" value="1"/>
</dbReference>
<dbReference type="Pfam" id="PF03331">
    <property type="entry name" value="LpxC"/>
    <property type="match status" value="1"/>
</dbReference>
<dbReference type="NCBIfam" id="TIGR00325">
    <property type="entry name" value="lpxC"/>
    <property type="match status" value="1"/>
</dbReference>
<evidence type="ECO:0000256" key="11">
    <source>
        <dbReference type="ARBA" id="ARBA00024535"/>
    </source>
</evidence>
<dbReference type="RefSeq" id="WP_094021656.1">
    <property type="nucleotide sequence ID" value="NZ_FXYF01000007.1"/>
</dbReference>
<proteinExistence type="inferred from homology"/>
<keyword evidence="7 12" id="KW-0479">Metal-binding</keyword>
<comment type="function">
    <text evidence="2 12">Catalyzes the hydrolysis of UDP-3-O-myristoyl-N-acetylglucosamine to form UDP-3-O-myristoylglucosamine and acetate, the committed step in lipid A biosynthesis.</text>
</comment>